<name>A0AAV0IAL8_9ROSI</name>
<reference evidence="1" key="1">
    <citation type="submission" date="2022-08" db="EMBL/GenBank/DDBJ databases">
        <authorList>
            <person name="Gutierrez-Valencia J."/>
        </authorList>
    </citation>
    <scope>NUCLEOTIDE SEQUENCE</scope>
</reference>
<dbReference type="EMBL" id="CAMGYJ010000003">
    <property type="protein sequence ID" value="CAI0394697.1"/>
    <property type="molecule type" value="Genomic_DNA"/>
</dbReference>
<dbReference type="AlphaFoldDB" id="A0AAV0IAL8"/>
<keyword evidence="2" id="KW-1185">Reference proteome</keyword>
<dbReference type="Proteomes" id="UP001154282">
    <property type="component" value="Unassembled WGS sequence"/>
</dbReference>
<evidence type="ECO:0000313" key="2">
    <source>
        <dbReference type="Proteomes" id="UP001154282"/>
    </source>
</evidence>
<proteinExistence type="predicted"/>
<evidence type="ECO:0000313" key="1">
    <source>
        <dbReference type="EMBL" id="CAI0394697.1"/>
    </source>
</evidence>
<accession>A0AAV0IAL8</accession>
<gene>
    <name evidence="1" type="ORF">LITE_LOCUS8414</name>
</gene>
<organism evidence="1 2">
    <name type="scientific">Linum tenue</name>
    <dbReference type="NCBI Taxonomy" id="586396"/>
    <lineage>
        <taxon>Eukaryota</taxon>
        <taxon>Viridiplantae</taxon>
        <taxon>Streptophyta</taxon>
        <taxon>Embryophyta</taxon>
        <taxon>Tracheophyta</taxon>
        <taxon>Spermatophyta</taxon>
        <taxon>Magnoliopsida</taxon>
        <taxon>eudicotyledons</taxon>
        <taxon>Gunneridae</taxon>
        <taxon>Pentapetalae</taxon>
        <taxon>rosids</taxon>
        <taxon>fabids</taxon>
        <taxon>Malpighiales</taxon>
        <taxon>Linaceae</taxon>
        <taxon>Linum</taxon>
    </lineage>
</organism>
<comment type="caution">
    <text evidence="1">The sequence shown here is derived from an EMBL/GenBank/DDBJ whole genome shotgun (WGS) entry which is preliminary data.</text>
</comment>
<protein>
    <submittedName>
        <fullName evidence="1">Uncharacterized protein</fullName>
    </submittedName>
</protein>
<sequence>MRGFGYLSSLPPSIIPSYPPSCFTSHLSCSYRSRSSLHHLRITDLIAQNIVHLSKEHNTETGENGFNDIPRGDIGHFDTTGWRLPSFWLWGGILDRLVADHVWIHSWYGIRPLCPGRKATNNLEEESGDMKRI</sequence>